<dbReference type="Proteomes" id="UP000010729">
    <property type="component" value="Unassembled WGS sequence"/>
</dbReference>
<dbReference type="InterPro" id="IPR029063">
    <property type="entry name" value="SAM-dependent_MTases_sf"/>
</dbReference>
<sequence length="358" mass="39961">MSTAVEMKSPPRSPVAALARAAAYPRLRYMGSKYKLAPHLGAVFNDVGGTTFLDAFSGSGFVGYLAKAMGYAVDTNDYLHFPSVISRASMVNESVTLTDDMIAAICGPAADDRNFIQTTFKDVFFAEDDRVFLDSAWSHIDSLTGFERDLALATLILSAARKQPRGVFTISGDLSHYNDGRRDLSLPLREHFRERAAEYNAAVFSTGRTNHAYTGDVFDLVKTDYDVVYLDPPYAPPSDDADYTKRYHFLEGLSDYWVGRKIMQETKTKKIPKQKSVFANKRTIEDALERTFDKFKDAGAIVMSYSSNALPGDARIKELLGSVKPNVEVRMVDHQYHFGTHSSAARRSVQEYIFIGRD</sequence>
<keyword evidence="4" id="KW-0949">S-adenosyl-L-methionine</keyword>
<dbReference type="AlphaFoldDB" id="N1UQH3"/>
<comment type="caution">
    <text evidence="6">The sequence shown here is derived from an EMBL/GenBank/DDBJ whole genome shotgun (WGS) entry which is preliminary data.</text>
</comment>
<dbReference type="InterPro" id="IPR002052">
    <property type="entry name" value="DNA_methylase_N6_adenine_CS"/>
</dbReference>
<dbReference type="OrthoDB" id="9805629at2"/>
<protein>
    <recommendedName>
        <fullName evidence="1">site-specific DNA-methyltransferase (adenine-specific)</fullName>
        <ecNumber evidence="1">2.1.1.72</ecNumber>
    </recommendedName>
</protein>
<keyword evidence="7" id="KW-1185">Reference proteome</keyword>
<evidence type="ECO:0000256" key="4">
    <source>
        <dbReference type="ARBA" id="ARBA00022691"/>
    </source>
</evidence>
<dbReference type="PRINTS" id="PR00505">
    <property type="entry name" value="D12N6MTFRASE"/>
</dbReference>
<dbReference type="GO" id="GO:0032259">
    <property type="term" value="P:methylation"/>
    <property type="evidence" value="ECO:0007669"/>
    <property type="project" value="UniProtKB-KW"/>
</dbReference>
<evidence type="ECO:0000256" key="1">
    <source>
        <dbReference type="ARBA" id="ARBA00011900"/>
    </source>
</evidence>
<keyword evidence="3 6" id="KW-0808">Transferase</keyword>
<dbReference type="REBASE" id="68436">
    <property type="entry name" value="M.AcrBAB32ORF19096P"/>
</dbReference>
<dbReference type="EC" id="2.1.1.72" evidence="1"/>
<accession>N1UQH3</accession>
<dbReference type="Gene3D" id="3.40.50.150">
    <property type="entry name" value="Vaccinia Virus protein VP39"/>
    <property type="match status" value="1"/>
</dbReference>
<evidence type="ECO:0000313" key="6">
    <source>
        <dbReference type="EMBL" id="EMY32641.1"/>
    </source>
</evidence>
<evidence type="ECO:0000313" key="7">
    <source>
        <dbReference type="Proteomes" id="UP000010729"/>
    </source>
</evidence>
<proteinExistence type="predicted"/>
<evidence type="ECO:0000256" key="2">
    <source>
        <dbReference type="ARBA" id="ARBA00022603"/>
    </source>
</evidence>
<dbReference type="GO" id="GO:0009007">
    <property type="term" value="F:site-specific DNA-methyltransferase (adenine-specific) activity"/>
    <property type="evidence" value="ECO:0007669"/>
    <property type="project" value="UniProtKB-EC"/>
</dbReference>
<name>N1UQH3_9MICC</name>
<reference evidence="6 7" key="1">
    <citation type="journal article" date="2013" name="Genome Announc.">
        <title>Draft Genome Sequence of Arthrobacter crystallopoietes Strain BAB-32, Revealing Genes for Bioremediation.</title>
        <authorList>
            <person name="Joshi M.N."/>
            <person name="Pandit A.S."/>
            <person name="Sharma A."/>
            <person name="Pandya R.V."/>
            <person name="Desai S.M."/>
            <person name="Saxena A.K."/>
            <person name="Bagatharia S.B."/>
        </authorList>
    </citation>
    <scope>NUCLEOTIDE SEQUENCE [LARGE SCALE GENOMIC DNA]</scope>
    <source>
        <strain evidence="6 7">BAB-32</strain>
    </source>
</reference>
<dbReference type="RefSeq" id="WP_005273374.1">
    <property type="nucleotide sequence ID" value="NZ_ANPE02000243.1"/>
</dbReference>
<dbReference type="GO" id="GO:0009307">
    <property type="term" value="P:DNA restriction-modification system"/>
    <property type="evidence" value="ECO:0007669"/>
    <property type="project" value="InterPro"/>
</dbReference>
<evidence type="ECO:0000256" key="5">
    <source>
        <dbReference type="ARBA" id="ARBA00047942"/>
    </source>
</evidence>
<keyword evidence="2 6" id="KW-0489">Methyltransferase</keyword>
<dbReference type="SUPFAM" id="SSF53335">
    <property type="entry name" value="S-adenosyl-L-methionine-dependent methyltransferases"/>
    <property type="match status" value="1"/>
</dbReference>
<dbReference type="Pfam" id="PF02086">
    <property type="entry name" value="MethyltransfD12"/>
    <property type="match status" value="1"/>
</dbReference>
<dbReference type="EMBL" id="ANPE02000243">
    <property type="protein sequence ID" value="EMY32641.1"/>
    <property type="molecule type" value="Genomic_DNA"/>
</dbReference>
<dbReference type="InterPro" id="IPR012327">
    <property type="entry name" value="MeTrfase_D12"/>
</dbReference>
<dbReference type="PROSITE" id="PS00092">
    <property type="entry name" value="N6_MTASE"/>
    <property type="match status" value="1"/>
</dbReference>
<evidence type="ECO:0000256" key="3">
    <source>
        <dbReference type="ARBA" id="ARBA00022679"/>
    </source>
</evidence>
<organism evidence="6 7">
    <name type="scientific">Arthrobacter crystallopoietes BAB-32</name>
    <dbReference type="NCBI Taxonomy" id="1246476"/>
    <lineage>
        <taxon>Bacteria</taxon>
        <taxon>Bacillati</taxon>
        <taxon>Actinomycetota</taxon>
        <taxon>Actinomycetes</taxon>
        <taxon>Micrococcales</taxon>
        <taxon>Micrococcaceae</taxon>
        <taxon>Crystallibacter</taxon>
    </lineage>
</organism>
<gene>
    <name evidence="6" type="ORF">D477_019096</name>
</gene>
<dbReference type="GO" id="GO:0003676">
    <property type="term" value="F:nucleic acid binding"/>
    <property type="evidence" value="ECO:0007669"/>
    <property type="project" value="InterPro"/>
</dbReference>
<comment type="catalytic activity">
    <reaction evidence="5">
        <text>a 2'-deoxyadenosine in DNA + S-adenosyl-L-methionine = an N(6)-methyl-2'-deoxyadenosine in DNA + S-adenosyl-L-homocysteine + H(+)</text>
        <dbReference type="Rhea" id="RHEA:15197"/>
        <dbReference type="Rhea" id="RHEA-COMP:12418"/>
        <dbReference type="Rhea" id="RHEA-COMP:12419"/>
        <dbReference type="ChEBI" id="CHEBI:15378"/>
        <dbReference type="ChEBI" id="CHEBI:57856"/>
        <dbReference type="ChEBI" id="CHEBI:59789"/>
        <dbReference type="ChEBI" id="CHEBI:90615"/>
        <dbReference type="ChEBI" id="CHEBI:90616"/>
        <dbReference type="EC" id="2.1.1.72"/>
    </reaction>
</comment>